<comment type="caution">
    <text evidence="1">The sequence shown here is derived from an EMBL/GenBank/DDBJ whole genome shotgun (WGS) entry which is preliminary data.</text>
</comment>
<gene>
    <name evidence="1" type="ORF">M0R45_023831</name>
</gene>
<sequence>MPMNPDPCEAVDEVFNEVFSQPIRPDFAIVYIGMEFSLTRASLFVFKKLHRGVSNYYQSSCWANRRRYWS</sequence>
<dbReference type="AlphaFoldDB" id="A0AAW1WRD4"/>
<dbReference type="EMBL" id="JBEDUW010000005">
    <property type="protein sequence ID" value="KAK9926614.1"/>
    <property type="molecule type" value="Genomic_DNA"/>
</dbReference>
<evidence type="ECO:0000313" key="2">
    <source>
        <dbReference type="Proteomes" id="UP001457282"/>
    </source>
</evidence>
<keyword evidence="2" id="KW-1185">Reference proteome</keyword>
<dbReference type="Proteomes" id="UP001457282">
    <property type="component" value="Unassembled WGS sequence"/>
</dbReference>
<reference evidence="1 2" key="1">
    <citation type="journal article" date="2023" name="G3 (Bethesda)">
        <title>A chromosome-length genome assembly and annotation of blackberry (Rubus argutus, cv. 'Hillquist').</title>
        <authorList>
            <person name="Bruna T."/>
            <person name="Aryal R."/>
            <person name="Dudchenko O."/>
            <person name="Sargent D.J."/>
            <person name="Mead D."/>
            <person name="Buti M."/>
            <person name="Cavallini A."/>
            <person name="Hytonen T."/>
            <person name="Andres J."/>
            <person name="Pham M."/>
            <person name="Weisz D."/>
            <person name="Mascagni F."/>
            <person name="Usai G."/>
            <person name="Natali L."/>
            <person name="Bassil N."/>
            <person name="Fernandez G.E."/>
            <person name="Lomsadze A."/>
            <person name="Armour M."/>
            <person name="Olukolu B."/>
            <person name="Poorten T."/>
            <person name="Britton C."/>
            <person name="Davik J."/>
            <person name="Ashrafi H."/>
            <person name="Aiden E.L."/>
            <person name="Borodovsky M."/>
            <person name="Worthington M."/>
        </authorList>
    </citation>
    <scope>NUCLEOTIDE SEQUENCE [LARGE SCALE GENOMIC DNA]</scope>
    <source>
        <strain evidence="1">PI 553951</strain>
    </source>
</reference>
<evidence type="ECO:0000313" key="1">
    <source>
        <dbReference type="EMBL" id="KAK9926614.1"/>
    </source>
</evidence>
<protein>
    <submittedName>
        <fullName evidence="1">Uncharacterized protein</fullName>
    </submittedName>
</protein>
<name>A0AAW1WRD4_RUBAR</name>
<proteinExistence type="predicted"/>
<organism evidence="1 2">
    <name type="scientific">Rubus argutus</name>
    <name type="common">Southern blackberry</name>
    <dbReference type="NCBI Taxonomy" id="59490"/>
    <lineage>
        <taxon>Eukaryota</taxon>
        <taxon>Viridiplantae</taxon>
        <taxon>Streptophyta</taxon>
        <taxon>Embryophyta</taxon>
        <taxon>Tracheophyta</taxon>
        <taxon>Spermatophyta</taxon>
        <taxon>Magnoliopsida</taxon>
        <taxon>eudicotyledons</taxon>
        <taxon>Gunneridae</taxon>
        <taxon>Pentapetalae</taxon>
        <taxon>rosids</taxon>
        <taxon>fabids</taxon>
        <taxon>Rosales</taxon>
        <taxon>Rosaceae</taxon>
        <taxon>Rosoideae</taxon>
        <taxon>Rosoideae incertae sedis</taxon>
        <taxon>Rubus</taxon>
    </lineage>
</organism>
<accession>A0AAW1WRD4</accession>